<accession>A0A2B4RGK4</accession>
<keyword evidence="3" id="KW-1185">Reference proteome</keyword>
<proteinExistence type="predicted"/>
<feature type="compositionally biased region" description="Polar residues" evidence="1">
    <location>
        <begin position="129"/>
        <end position="144"/>
    </location>
</feature>
<feature type="compositionally biased region" description="Basic and acidic residues" evidence="1">
    <location>
        <begin position="145"/>
        <end position="165"/>
    </location>
</feature>
<evidence type="ECO:0000256" key="1">
    <source>
        <dbReference type="SAM" id="MobiDB-lite"/>
    </source>
</evidence>
<comment type="caution">
    <text evidence="2">The sequence shown here is derived from an EMBL/GenBank/DDBJ whole genome shotgun (WGS) entry which is preliminary data.</text>
</comment>
<name>A0A2B4RGK4_STYPI</name>
<dbReference type="Proteomes" id="UP000225706">
    <property type="component" value="Unassembled WGS sequence"/>
</dbReference>
<feature type="region of interest" description="Disordered" evidence="1">
    <location>
        <begin position="70"/>
        <end position="112"/>
    </location>
</feature>
<dbReference type="AlphaFoldDB" id="A0A2B4RGK4"/>
<feature type="region of interest" description="Disordered" evidence="1">
    <location>
        <begin position="129"/>
        <end position="173"/>
    </location>
</feature>
<feature type="region of interest" description="Disordered" evidence="1">
    <location>
        <begin position="299"/>
        <end position="325"/>
    </location>
</feature>
<dbReference type="EMBL" id="LSMT01000630">
    <property type="protein sequence ID" value="PFX15610.1"/>
    <property type="molecule type" value="Genomic_DNA"/>
</dbReference>
<organism evidence="2 3">
    <name type="scientific">Stylophora pistillata</name>
    <name type="common">Smooth cauliflower coral</name>
    <dbReference type="NCBI Taxonomy" id="50429"/>
    <lineage>
        <taxon>Eukaryota</taxon>
        <taxon>Metazoa</taxon>
        <taxon>Cnidaria</taxon>
        <taxon>Anthozoa</taxon>
        <taxon>Hexacorallia</taxon>
        <taxon>Scleractinia</taxon>
        <taxon>Astrocoeniina</taxon>
        <taxon>Pocilloporidae</taxon>
        <taxon>Stylophora</taxon>
    </lineage>
</organism>
<evidence type="ECO:0000313" key="3">
    <source>
        <dbReference type="Proteomes" id="UP000225706"/>
    </source>
</evidence>
<reference evidence="3" key="1">
    <citation type="journal article" date="2017" name="bioRxiv">
        <title>Comparative analysis of the genomes of Stylophora pistillata and Acropora digitifera provides evidence for extensive differences between species of corals.</title>
        <authorList>
            <person name="Voolstra C.R."/>
            <person name="Li Y."/>
            <person name="Liew Y.J."/>
            <person name="Baumgarten S."/>
            <person name="Zoccola D."/>
            <person name="Flot J.-F."/>
            <person name="Tambutte S."/>
            <person name="Allemand D."/>
            <person name="Aranda M."/>
        </authorList>
    </citation>
    <scope>NUCLEOTIDE SEQUENCE [LARGE SCALE GENOMIC DNA]</scope>
</reference>
<evidence type="ECO:0000313" key="2">
    <source>
        <dbReference type="EMBL" id="PFX15610.1"/>
    </source>
</evidence>
<protein>
    <submittedName>
        <fullName evidence="2">Uncharacterized protein</fullName>
    </submittedName>
</protein>
<dbReference type="OrthoDB" id="5988074at2759"/>
<gene>
    <name evidence="2" type="ORF">AWC38_SpisGene20162</name>
</gene>
<sequence>MYNYINGNKKAPHRKIKFCPLSPCKHSKKGVIQLHHHLQANIHKLNPNSNQYLDAFKSALRIGLHEVRDHIAQRKKSKAKSTTTKDGPKKRRQRGRVVSVSDLRSAAPGFKSRPGHYLDLFHGEATINRNVSNPWHPTPTSSNSKAEEHKLYNEESSESKVRETYNGDDSELEYDQQVDEVERKLHNEERGDTRNDHDSNLEYEKVMDQVESKVGDTHDDHDSNLEYDQLVDNMWKRNEEGKKRSFKQLVSMMSYQYESDAELSEEFNNRKNADRVIQPPQPPVKAGNTKSMEIVISDSEDEEGLDPNYHPSLDSESECSTGSLSDDCSLQERDDILTDLVDNVDNLDFLCIEPDWKKKEHCDDDDDNDDCLEEIEDDVSFEENDSSDDSPLLNEFHSSLIDVDGGYRCAKVAGQYKSLVKRIMKVLSEDFPQAANEIDLVTVEGHDGVKVLKRKLEKHDMDFTKLLSSKDLYKVSNGQQRITTIKALGKAMEKSKDCGEPVLVNDQTFCEVRDWLMTRLRIDNSGRSGIAANITVEEFKDAKLYTGEEDGERYCVSLKNHKTGGVYGAAIVWFYADVYNLVNTYISRVRPKYVKDATDSMFVSTNGVKLTSSQVSTCLTCSFQREGVKFHGRISATLIRKSLASGVHVHLPEDQEQLAALAQHKPQTQAQYYRINDKVRETDIGGVRNSCRVDRGRDLKVQDLFKSDIETGNITENIVRDTLGASNLLETHSMKAIVLKVKRLRSEFTKNLEPPIEVQSPEQKIEWFMSSRAPSIASESTKSSWTEFIYEQTDHLISLTQDMIENNAVKREVVWERVMDDEKAWKIGLVFKTDDEELLFKQKRLADKVRKVKRQKMKRK</sequence>